<keyword evidence="3" id="KW-1185">Reference proteome</keyword>
<feature type="transmembrane region" description="Helical" evidence="1">
    <location>
        <begin position="79"/>
        <end position="97"/>
    </location>
</feature>
<feature type="transmembrane region" description="Helical" evidence="1">
    <location>
        <begin position="152"/>
        <end position="170"/>
    </location>
</feature>
<comment type="caution">
    <text evidence="2">The sequence shown here is derived from an EMBL/GenBank/DDBJ whole genome shotgun (WGS) entry which is preliminary data.</text>
</comment>
<proteinExistence type="predicted"/>
<feature type="transmembrane region" description="Helical" evidence="1">
    <location>
        <begin position="109"/>
        <end position="132"/>
    </location>
</feature>
<accession>A0A8H6TAS9</accession>
<feature type="transmembrane region" description="Helical" evidence="1">
    <location>
        <begin position="250"/>
        <end position="270"/>
    </location>
</feature>
<keyword evidence="1" id="KW-1133">Transmembrane helix</keyword>
<dbReference type="OrthoDB" id="3250682at2759"/>
<gene>
    <name evidence="2" type="ORF">HMN09_00560100</name>
</gene>
<keyword evidence="1" id="KW-0472">Membrane</keyword>
<reference evidence="2" key="1">
    <citation type="submission" date="2020-05" db="EMBL/GenBank/DDBJ databases">
        <title>Mycena genomes resolve the evolution of fungal bioluminescence.</title>
        <authorList>
            <person name="Tsai I.J."/>
        </authorList>
    </citation>
    <scope>NUCLEOTIDE SEQUENCE</scope>
    <source>
        <strain evidence="2">110903Hualien_Pintung</strain>
    </source>
</reference>
<feature type="transmembrane region" description="Helical" evidence="1">
    <location>
        <begin position="219"/>
        <end position="238"/>
    </location>
</feature>
<keyword evidence="1" id="KW-0812">Transmembrane</keyword>
<sequence>MLSSSSPIPRTSLIFRPVVRNARRHECLLPTICRKNVASPHIKGTHIHGVNFHVLALVAPNMPGASSLTMNVVSVVGESLLFGIFLALGGACVFLRITRYKDHRFSRPLAFVFFALFSACLAHWVLSVTYFVRHVRNEERTRTGFSAYPPRLGAVFTLASILIGNGIIMNRLRIIWSPCYSVLILPAVCWVGLSIDAGFGVCILYRTWDYHSMPMTMSWAVNAFITYCTALIAGRLWLSPPVEGRRSRRIASILIESAAVVAVWTILYAVSETAGWSIRNVLGSLTPQIVGVADMLIYIRIALGWSQVDSDSSAASHSGAVSGTLIMTSPASIIEVDLTTRGADLLAPGSEVPTEVRGSAKEIDGRLAYSGSSE</sequence>
<dbReference type="AlphaFoldDB" id="A0A8H6TAS9"/>
<organism evidence="2 3">
    <name type="scientific">Mycena chlorophos</name>
    <name type="common">Agaric fungus</name>
    <name type="synonym">Agaricus chlorophos</name>
    <dbReference type="NCBI Taxonomy" id="658473"/>
    <lineage>
        <taxon>Eukaryota</taxon>
        <taxon>Fungi</taxon>
        <taxon>Dikarya</taxon>
        <taxon>Basidiomycota</taxon>
        <taxon>Agaricomycotina</taxon>
        <taxon>Agaricomycetes</taxon>
        <taxon>Agaricomycetidae</taxon>
        <taxon>Agaricales</taxon>
        <taxon>Marasmiineae</taxon>
        <taxon>Mycenaceae</taxon>
        <taxon>Mycena</taxon>
    </lineage>
</organism>
<dbReference type="EMBL" id="JACAZE010000006">
    <property type="protein sequence ID" value="KAF7314016.1"/>
    <property type="molecule type" value="Genomic_DNA"/>
</dbReference>
<protein>
    <submittedName>
        <fullName evidence="2">Uncharacterized protein</fullName>
    </submittedName>
</protein>
<feature type="transmembrane region" description="Helical" evidence="1">
    <location>
        <begin position="182"/>
        <end position="207"/>
    </location>
</feature>
<evidence type="ECO:0000313" key="2">
    <source>
        <dbReference type="EMBL" id="KAF7314016.1"/>
    </source>
</evidence>
<dbReference type="Proteomes" id="UP000613580">
    <property type="component" value="Unassembled WGS sequence"/>
</dbReference>
<evidence type="ECO:0000313" key="3">
    <source>
        <dbReference type="Proteomes" id="UP000613580"/>
    </source>
</evidence>
<evidence type="ECO:0000256" key="1">
    <source>
        <dbReference type="SAM" id="Phobius"/>
    </source>
</evidence>
<name>A0A8H6TAS9_MYCCL</name>